<dbReference type="Gene3D" id="3.40.47.10">
    <property type="match status" value="2"/>
</dbReference>
<accession>A0ABU1WTP5</accession>
<dbReference type="Pfam" id="PF02801">
    <property type="entry name" value="Ketoacyl-synt_C"/>
    <property type="match status" value="1"/>
</dbReference>
<protein>
    <submittedName>
        <fullName evidence="5">3-oxoacyl-[acyl-carrier-protein] synthase-1</fullName>
        <ecNumber evidence="5">2.3.1.41</ecNumber>
    </submittedName>
</protein>
<dbReference type="InterPro" id="IPR014030">
    <property type="entry name" value="Ketoacyl_synth_N"/>
</dbReference>
<dbReference type="PANTHER" id="PTHR11712:SF320">
    <property type="entry name" value="BETA-KETOACYL SYNTHASE"/>
    <property type="match status" value="1"/>
</dbReference>
<dbReference type="EMBL" id="JAVDWU010000011">
    <property type="protein sequence ID" value="MDR7152454.1"/>
    <property type="molecule type" value="Genomic_DNA"/>
</dbReference>
<dbReference type="RefSeq" id="WP_310321191.1">
    <property type="nucleotide sequence ID" value="NZ_JAVDWU010000011.1"/>
</dbReference>
<evidence type="ECO:0000256" key="2">
    <source>
        <dbReference type="ARBA" id="ARBA00022679"/>
    </source>
</evidence>
<feature type="domain" description="Ketosynthase family 3 (KS3)" evidence="4">
    <location>
        <begin position="1"/>
        <end position="399"/>
    </location>
</feature>
<dbReference type="EC" id="2.3.1.41" evidence="5"/>
<dbReference type="SMART" id="SM00825">
    <property type="entry name" value="PKS_KS"/>
    <property type="match status" value="1"/>
</dbReference>
<organism evidence="5 6">
    <name type="scientific">Hydrogenophaga palleronii</name>
    <dbReference type="NCBI Taxonomy" id="65655"/>
    <lineage>
        <taxon>Bacteria</taxon>
        <taxon>Pseudomonadati</taxon>
        <taxon>Pseudomonadota</taxon>
        <taxon>Betaproteobacteria</taxon>
        <taxon>Burkholderiales</taxon>
        <taxon>Comamonadaceae</taxon>
        <taxon>Hydrogenophaga</taxon>
    </lineage>
</organism>
<keyword evidence="2 3" id="KW-0808">Transferase</keyword>
<keyword evidence="5" id="KW-0012">Acyltransferase</keyword>
<keyword evidence="6" id="KW-1185">Reference proteome</keyword>
<evidence type="ECO:0000256" key="3">
    <source>
        <dbReference type="RuleBase" id="RU003694"/>
    </source>
</evidence>
<evidence type="ECO:0000259" key="4">
    <source>
        <dbReference type="PROSITE" id="PS52004"/>
    </source>
</evidence>
<reference evidence="5 6" key="1">
    <citation type="submission" date="2023-07" db="EMBL/GenBank/DDBJ databases">
        <title>Sorghum-associated microbial communities from plants grown in Nebraska, USA.</title>
        <authorList>
            <person name="Schachtman D."/>
        </authorList>
    </citation>
    <scope>NUCLEOTIDE SEQUENCE [LARGE SCALE GENOMIC DNA]</scope>
    <source>
        <strain evidence="5 6">4249</strain>
    </source>
</reference>
<comment type="caution">
    <text evidence="5">The sequence shown here is derived from an EMBL/GenBank/DDBJ whole genome shotgun (WGS) entry which is preliminary data.</text>
</comment>
<evidence type="ECO:0000313" key="5">
    <source>
        <dbReference type="EMBL" id="MDR7152454.1"/>
    </source>
</evidence>
<dbReference type="InterPro" id="IPR016039">
    <property type="entry name" value="Thiolase-like"/>
</dbReference>
<sequence>MLQPIAPTQITAYTATSALGQGKAAMRSAVREARSGLRPLADADRPALALSRQLTTWVGCVERLDAPLPEAWSLWDCRNNRLAWMGLQADGFLDAVNAARQRHGPGRVAVVMGTTTGSIGATEAAYQARHVCGHFPDAMHHASLHTLHALGAFVQQALALEGPCFTLSTSCASSAKAFCSAERLLRLGVADAVVVGGVDTLCGSTLFGFHALQLLSPDPCQPFDTHRRGLNLGEAAGFALLERGAGALQLLGHGESSDAHHLSAPHPQGRGAEAALDDALARAGLDIDAIDFLHLHGTATPLNDEVEAALLSRRFSARTHASSTKGMLGHTLGAAGVMGSAFCLLAIETGLMPGTVNTREVDPVCGTGIRLQAAQGEVRVAASHAFGFGGSNCVLVWGRGNGHARSQERST</sequence>
<dbReference type="PANTHER" id="PTHR11712">
    <property type="entry name" value="POLYKETIDE SYNTHASE-RELATED"/>
    <property type="match status" value="1"/>
</dbReference>
<comment type="similarity">
    <text evidence="1 3">Belongs to the thiolase-like superfamily. Beta-ketoacyl-ACP synthases family.</text>
</comment>
<dbReference type="Pfam" id="PF00109">
    <property type="entry name" value="ketoacyl-synt"/>
    <property type="match status" value="1"/>
</dbReference>
<evidence type="ECO:0000256" key="1">
    <source>
        <dbReference type="ARBA" id="ARBA00008467"/>
    </source>
</evidence>
<dbReference type="InterPro" id="IPR014031">
    <property type="entry name" value="Ketoacyl_synth_C"/>
</dbReference>
<evidence type="ECO:0000313" key="6">
    <source>
        <dbReference type="Proteomes" id="UP001265700"/>
    </source>
</evidence>
<dbReference type="SUPFAM" id="SSF53901">
    <property type="entry name" value="Thiolase-like"/>
    <property type="match status" value="2"/>
</dbReference>
<dbReference type="InterPro" id="IPR000794">
    <property type="entry name" value="Beta-ketoacyl_synthase"/>
</dbReference>
<name>A0ABU1WTP5_9BURK</name>
<dbReference type="InterPro" id="IPR020841">
    <property type="entry name" value="PKS_Beta-ketoAc_synthase_dom"/>
</dbReference>
<gene>
    <name evidence="5" type="ORF">J2W49_004430</name>
</gene>
<dbReference type="PROSITE" id="PS52004">
    <property type="entry name" value="KS3_2"/>
    <property type="match status" value="1"/>
</dbReference>
<dbReference type="Proteomes" id="UP001265700">
    <property type="component" value="Unassembled WGS sequence"/>
</dbReference>
<dbReference type="NCBIfam" id="NF006618">
    <property type="entry name" value="PRK09185.1"/>
    <property type="match status" value="1"/>
</dbReference>
<proteinExistence type="inferred from homology"/>
<dbReference type="GO" id="GO:0004315">
    <property type="term" value="F:3-oxoacyl-[acyl-carrier-protein] synthase activity"/>
    <property type="evidence" value="ECO:0007669"/>
    <property type="project" value="UniProtKB-EC"/>
</dbReference>